<organism evidence="3">
    <name type="scientific">hydrothermal vent metagenome</name>
    <dbReference type="NCBI Taxonomy" id="652676"/>
    <lineage>
        <taxon>unclassified sequences</taxon>
        <taxon>metagenomes</taxon>
        <taxon>ecological metagenomes</taxon>
    </lineage>
</organism>
<dbReference type="AlphaFoldDB" id="A0A1W1BAE3"/>
<dbReference type="PROSITE" id="PS01066">
    <property type="entry name" value="UPP_SYNTHASE"/>
    <property type="match status" value="1"/>
</dbReference>
<dbReference type="EC" id="2.5.1.31" evidence="3"/>
<evidence type="ECO:0000313" key="3">
    <source>
        <dbReference type="EMBL" id="SFV50502.1"/>
    </source>
</evidence>
<proteinExistence type="inferred from homology"/>
<gene>
    <name evidence="3" type="ORF">MNB_SV-9-1290</name>
</gene>
<dbReference type="GO" id="GO:0016094">
    <property type="term" value="P:polyprenol biosynthetic process"/>
    <property type="evidence" value="ECO:0007669"/>
    <property type="project" value="TreeGrafter"/>
</dbReference>
<dbReference type="FunFam" id="3.40.1180.10:FF:000001">
    <property type="entry name" value="(2E,6E)-farnesyl-diphosphate-specific ditrans,polycis-undecaprenyl-diphosphate synthase"/>
    <property type="match status" value="1"/>
</dbReference>
<dbReference type="GO" id="GO:0005829">
    <property type="term" value="C:cytosol"/>
    <property type="evidence" value="ECO:0007669"/>
    <property type="project" value="TreeGrafter"/>
</dbReference>
<sequence length="226" mass="26228">MGNKLEHLALIMDGNGRWAEQRGLKRTKGHEAGAEVIRDITTYCAKQPTIKSVTHYAFSTENWKRPKYEVDFLMKLLDNYLKSEIVTYQKESIKFLVIGDTNGFSKGLRDRIRETEEKTKNNTNLTQILALNYGGRDEIVRAVNRVIDKSMDITEESINSMLDTPYSDIDLLIRTSGEQRLSNYLLWQLSYSELTFTKTLWPDFTPNELESIIKDFENRNRRFGGI</sequence>
<dbReference type="PANTHER" id="PTHR10291:SF0">
    <property type="entry name" value="DEHYDRODOLICHYL DIPHOSPHATE SYNTHASE 2"/>
    <property type="match status" value="1"/>
</dbReference>
<dbReference type="Pfam" id="PF01255">
    <property type="entry name" value="Prenyltransf"/>
    <property type="match status" value="1"/>
</dbReference>
<dbReference type="GO" id="GO:0008834">
    <property type="term" value="F:ditrans,polycis-undecaprenyl-diphosphate synthase [(2E,6E)-farnesyl-diphosphate specific] activity"/>
    <property type="evidence" value="ECO:0007669"/>
    <property type="project" value="UniProtKB-EC"/>
</dbReference>
<evidence type="ECO:0000256" key="2">
    <source>
        <dbReference type="ARBA" id="ARBA00022679"/>
    </source>
</evidence>
<comment type="cofactor">
    <cofactor evidence="1">
        <name>Mg(2+)</name>
        <dbReference type="ChEBI" id="CHEBI:18420"/>
    </cofactor>
</comment>
<dbReference type="HAMAP" id="MF_01139">
    <property type="entry name" value="ISPT"/>
    <property type="match status" value="1"/>
</dbReference>
<protein>
    <submittedName>
        <fullName evidence="3">Undecaprenyl diphosphate synthase</fullName>
        <ecNumber evidence="3">2.5.1.31</ecNumber>
    </submittedName>
</protein>
<dbReference type="PANTHER" id="PTHR10291">
    <property type="entry name" value="DEHYDRODOLICHYL DIPHOSPHATE SYNTHASE FAMILY MEMBER"/>
    <property type="match status" value="1"/>
</dbReference>
<dbReference type="InterPro" id="IPR018520">
    <property type="entry name" value="UPP_synth-like_CS"/>
</dbReference>
<dbReference type="CDD" id="cd00475">
    <property type="entry name" value="Cis_IPPS"/>
    <property type="match status" value="1"/>
</dbReference>
<dbReference type="EMBL" id="FPHG01000001">
    <property type="protein sequence ID" value="SFV50502.1"/>
    <property type="molecule type" value="Genomic_DNA"/>
</dbReference>
<dbReference type="GO" id="GO:0000287">
    <property type="term" value="F:magnesium ion binding"/>
    <property type="evidence" value="ECO:0007669"/>
    <property type="project" value="TreeGrafter"/>
</dbReference>
<dbReference type="InterPro" id="IPR036424">
    <property type="entry name" value="UPP_synth-like_sf"/>
</dbReference>
<accession>A0A1W1BAE3</accession>
<dbReference type="NCBIfam" id="TIGR00055">
    <property type="entry name" value="uppS"/>
    <property type="match status" value="1"/>
</dbReference>
<name>A0A1W1BAE3_9ZZZZ</name>
<evidence type="ECO:0000256" key="1">
    <source>
        <dbReference type="ARBA" id="ARBA00001946"/>
    </source>
</evidence>
<dbReference type="SUPFAM" id="SSF64005">
    <property type="entry name" value="Undecaprenyl diphosphate synthase"/>
    <property type="match status" value="1"/>
</dbReference>
<keyword evidence="2 3" id="KW-0808">Transferase</keyword>
<dbReference type="Gene3D" id="3.40.1180.10">
    <property type="entry name" value="Decaprenyl diphosphate synthase-like"/>
    <property type="match status" value="1"/>
</dbReference>
<dbReference type="InterPro" id="IPR001441">
    <property type="entry name" value="UPP_synth-like"/>
</dbReference>
<reference evidence="3" key="1">
    <citation type="submission" date="2016-10" db="EMBL/GenBank/DDBJ databases">
        <authorList>
            <person name="de Groot N.N."/>
        </authorList>
    </citation>
    <scope>NUCLEOTIDE SEQUENCE</scope>
</reference>